<accession>A0A0C2MUU4</accession>
<sequence length="109" mass="12410">MVFGGILNESIYESIRVIRSFTLTNIARNFPTNRCDPCTILTGRRSLPLWSTTLQYVDEIALTVDVKGNKKPLRTDYSGGYHLISPRWSNTLPRFAHRRPIGSMQASRP</sequence>
<evidence type="ECO:0000313" key="1">
    <source>
        <dbReference type="EMBL" id="KII65452.1"/>
    </source>
</evidence>
<dbReference type="Proteomes" id="UP000031668">
    <property type="component" value="Unassembled WGS sequence"/>
</dbReference>
<comment type="caution">
    <text evidence="1">The sequence shown here is derived from an EMBL/GenBank/DDBJ whole genome shotgun (WGS) entry which is preliminary data.</text>
</comment>
<name>A0A0C2MUU4_THEKT</name>
<dbReference type="EMBL" id="JWZT01003826">
    <property type="protein sequence ID" value="KII65452.1"/>
    <property type="molecule type" value="Genomic_DNA"/>
</dbReference>
<gene>
    <name evidence="1" type="ORF">RF11_03672</name>
</gene>
<organism evidence="1 2">
    <name type="scientific">Thelohanellus kitauei</name>
    <name type="common">Myxosporean</name>
    <dbReference type="NCBI Taxonomy" id="669202"/>
    <lineage>
        <taxon>Eukaryota</taxon>
        <taxon>Metazoa</taxon>
        <taxon>Cnidaria</taxon>
        <taxon>Myxozoa</taxon>
        <taxon>Myxosporea</taxon>
        <taxon>Bivalvulida</taxon>
        <taxon>Platysporina</taxon>
        <taxon>Myxobolidae</taxon>
        <taxon>Thelohanellus</taxon>
    </lineage>
</organism>
<reference evidence="1 2" key="1">
    <citation type="journal article" date="2014" name="Genome Biol. Evol.">
        <title>The genome of the myxosporean Thelohanellus kitauei shows adaptations to nutrient acquisition within its fish host.</title>
        <authorList>
            <person name="Yang Y."/>
            <person name="Xiong J."/>
            <person name="Zhou Z."/>
            <person name="Huo F."/>
            <person name="Miao W."/>
            <person name="Ran C."/>
            <person name="Liu Y."/>
            <person name="Zhang J."/>
            <person name="Feng J."/>
            <person name="Wang M."/>
            <person name="Wang M."/>
            <person name="Wang L."/>
            <person name="Yao B."/>
        </authorList>
    </citation>
    <scope>NUCLEOTIDE SEQUENCE [LARGE SCALE GENOMIC DNA]</scope>
    <source>
        <strain evidence="1">Wuqing</strain>
    </source>
</reference>
<protein>
    <submittedName>
        <fullName evidence="1">Uncharacterized protein</fullName>
    </submittedName>
</protein>
<evidence type="ECO:0000313" key="2">
    <source>
        <dbReference type="Proteomes" id="UP000031668"/>
    </source>
</evidence>
<dbReference type="AlphaFoldDB" id="A0A0C2MUU4"/>
<proteinExistence type="predicted"/>
<keyword evidence="2" id="KW-1185">Reference proteome</keyword>